<feature type="transmembrane region" description="Helical" evidence="1">
    <location>
        <begin position="165"/>
        <end position="183"/>
    </location>
</feature>
<feature type="transmembrane region" description="Helical" evidence="1">
    <location>
        <begin position="224"/>
        <end position="242"/>
    </location>
</feature>
<dbReference type="AlphaFoldDB" id="A0A1V9Y6P9"/>
<proteinExistence type="predicted"/>
<dbReference type="Proteomes" id="UP000243217">
    <property type="component" value="Unassembled WGS sequence"/>
</dbReference>
<evidence type="ECO:0000313" key="2">
    <source>
        <dbReference type="EMBL" id="OQR81387.1"/>
    </source>
</evidence>
<keyword evidence="1" id="KW-0472">Membrane</keyword>
<feature type="transmembrane region" description="Helical" evidence="1">
    <location>
        <begin position="9"/>
        <end position="29"/>
    </location>
</feature>
<dbReference type="OrthoDB" id="63215at2759"/>
<feature type="transmembrane region" description="Helical" evidence="1">
    <location>
        <begin position="80"/>
        <end position="100"/>
    </location>
</feature>
<evidence type="ECO:0000313" key="3">
    <source>
        <dbReference type="Proteomes" id="UP000243217"/>
    </source>
</evidence>
<keyword evidence="1" id="KW-0812">Transmembrane</keyword>
<protein>
    <submittedName>
        <fullName evidence="2">Uncharacterized protein</fullName>
    </submittedName>
</protein>
<feature type="transmembrane region" description="Helical" evidence="1">
    <location>
        <begin position="112"/>
        <end position="133"/>
    </location>
</feature>
<sequence length="265" mass="30618">MLVTWKDPFVAVNGIVAILVIYCSIASPWKYTRVSGPCSSNWLDVRNPNGVPVCCDDTFQPPCYIGMDELHSVTRGQGAWIMPMVAVLINFGLTMFLPNVTPRHMTALYNRIGLYFVLMVYRTAILYGAFNIVEQAIFPAESSCWYSRLRKNKRCINSFDHADHIVLYMTHFLAISCFEWKILRREKTHLLKRRCLSAWLLCVMFLSIYAIYHTAYSFHSRWENLVGMVLAQIFVMLPLYLLSENHWATRGLGIDLFLSKPLEKL</sequence>
<organism evidence="2 3">
    <name type="scientific">Thraustotheca clavata</name>
    <dbReference type="NCBI Taxonomy" id="74557"/>
    <lineage>
        <taxon>Eukaryota</taxon>
        <taxon>Sar</taxon>
        <taxon>Stramenopiles</taxon>
        <taxon>Oomycota</taxon>
        <taxon>Saprolegniomycetes</taxon>
        <taxon>Saprolegniales</taxon>
        <taxon>Achlyaceae</taxon>
        <taxon>Thraustotheca</taxon>
    </lineage>
</organism>
<feature type="transmembrane region" description="Helical" evidence="1">
    <location>
        <begin position="195"/>
        <end position="212"/>
    </location>
</feature>
<comment type="caution">
    <text evidence="2">The sequence shown here is derived from an EMBL/GenBank/DDBJ whole genome shotgun (WGS) entry which is preliminary data.</text>
</comment>
<keyword evidence="1" id="KW-1133">Transmembrane helix</keyword>
<reference evidence="2 3" key="1">
    <citation type="journal article" date="2014" name="Genome Biol. Evol.">
        <title>The secreted proteins of Achlya hypogyna and Thraustotheca clavata identify the ancestral oomycete secretome and reveal gene acquisitions by horizontal gene transfer.</title>
        <authorList>
            <person name="Misner I."/>
            <person name="Blouin N."/>
            <person name="Leonard G."/>
            <person name="Richards T.A."/>
            <person name="Lane C.E."/>
        </authorList>
    </citation>
    <scope>NUCLEOTIDE SEQUENCE [LARGE SCALE GENOMIC DNA]</scope>
    <source>
        <strain evidence="2 3">ATCC 34112</strain>
    </source>
</reference>
<accession>A0A1V9Y6P9</accession>
<keyword evidence="3" id="KW-1185">Reference proteome</keyword>
<name>A0A1V9Y6P9_9STRA</name>
<evidence type="ECO:0000256" key="1">
    <source>
        <dbReference type="SAM" id="Phobius"/>
    </source>
</evidence>
<dbReference type="EMBL" id="JNBS01005007">
    <property type="protein sequence ID" value="OQR81387.1"/>
    <property type="molecule type" value="Genomic_DNA"/>
</dbReference>
<gene>
    <name evidence="2" type="ORF">THRCLA_11781</name>
</gene>